<evidence type="ECO:0000313" key="11">
    <source>
        <dbReference type="Proteomes" id="UP000006683"/>
    </source>
</evidence>
<dbReference type="KEGG" id="fbl:Fbal_3456"/>
<keyword evidence="11" id="KW-1185">Reference proteome</keyword>
<dbReference type="PANTHER" id="PTHR30026">
    <property type="entry name" value="OUTER MEMBRANE PROTEIN TOLC"/>
    <property type="match status" value="1"/>
</dbReference>
<keyword evidence="4" id="KW-1134">Transmembrane beta strand</keyword>
<evidence type="ECO:0000256" key="6">
    <source>
        <dbReference type="ARBA" id="ARBA00023136"/>
    </source>
</evidence>
<dbReference type="HOGENOM" id="CLU_012817_9_1_6"/>
<sequence>MRHPLTLALLLAVMAGPVSAAPLTLAEAWTRLQSASDLLKAEQLATDRAQAERDVAGDLGLPQLSLSGTYAYLDDPIELDLNPSLPGLPFPLPVLPLTEREIYRASLVGSWPIYAGGRIQAAQAVKQAELDARMQEQEIKRRERFTVLVDRYFGLQLASQNAALRQSQVAALEKHLGNAKKLEQQGQIAAVERMNAAVALDQARIALAQAVRQRDLAQQALDSLLQQQNVEPLTHDSLPEQAPARGPMERQMLSGHPALALFDAKTRQAQGSISAERGRYKPEVGLFGSYTLAEDNSVLSELEPEWLVGIRVKVPLFSNDGRSDRVKAAKSAEMEARHRKAQTEQDLKLLLSSQYANLEQARYELNALDSAEQLARENRRLRELAFRQGLGTSLEQVDADQRLMEVQLGKARARYQYLMALAQITTLGGSMDQMIEWMGP</sequence>
<dbReference type="STRING" id="550540.Fbal_3456"/>
<accession>E1SME5</accession>
<keyword evidence="9" id="KW-0732">Signal</keyword>
<dbReference type="EMBL" id="CP002209">
    <property type="protein sequence ID" value="ADN77654.1"/>
    <property type="molecule type" value="Genomic_DNA"/>
</dbReference>
<organism evidence="10 11">
    <name type="scientific">Ferrimonas balearica (strain DSM 9799 / CCM 4581 / KCTC 23876 / PAT)</name>
    <dbReference type="NCBI Taxonomy" id="550540"/>
    <lineage>
        <taxon>Bacteria</taxon>
        <taxon>Pseudomonadati</taxon>
        <taxon>Pseudomonadota</taxon>
        <taxon>Gammaproteobacteria</taxon>
        <taxon>Alteromonadales</taxon>
        <taxon>Ferrimonadaceae</taxon>
        <taxon>Ferrimonas</taxon>
    </lineage>
</organism>
<keyword evidence="3" id="KW-0813">Transport</keyword>
<dbReference type="GO" id="GO:1990281">
    <property type="term" value="C:efflux pump complex"/>
    <property type="evidence" value="ECO:0007669"/>
    <property type="project" value="TreeGrafter"/>
</dbReference>
<dbReference type="InterPro" id="IPR003423">
    <property type="entry name" value="OMP_efflux"/>
</dbReference>
<dbReference type="eggNOG" id="COG1538">
    <property type="taxonomic scope" value="Bacteria"/>
</dbReference>
<evidence type="ECO:0000313" key="10">
    <source>
        <dbReference type="EMBL" id="ADN77654.1"/>
    </source>
</evidence>
<protein>
    <submittedName>
        <fullName evidence="10">Outer membrane efflux protein</fullName>
    </submittedName>
</protein>
<evidence type="ECO:0000256" key="1">
    <source>
        <dbReference type="ARBA" id="ARBA00004442"/>
    </source>
</evidence>
<evidence type="ECO:0000256" key="7">
    <source>
        <dbReference type="ARBA" id="ARBA00023237"/>
    </source>
</evidence>
<evidence type="ECO:0000256" key="3">
    <source>
        <dbReference type="ARBA" id="ARBA00022448"/>
    </source>
</evidence>
<dbReference type="GeneID" id="67183670"/>
<gene>
    <name evidence="10" type="ordered locus">Fbal_3456</name>
</gene>
<dbReference type="RefSeq" id="WP_013346960.1">
    <property type="nucleotide sequence ID" value="NC_014541.1"/>
</dbReference>
<evidence type="ECO:0000256" key="5">
    <source>
        <dbReference type="ARBA" id="ARBA00022692"/>
    </source>
</evidence>
<feature type="chain" id="PRO_5003151347" evidence="9">
    <location>
        <begin position="21"/>
        <end position="440"/>
    </location>
</feature>
<evidence type="ECO:0000256" key="2">
    <source>
        <dbReference type="ARBA" id="ARBA00007613"/>
    </source>
</evidence>
<comment type="similarity">
    <text evidence="2">Belongs to the outer membrane factor (OMF) (TC 1.B.17) family.</text>
</comment>
<keyword evidence="7" id="KW-0998">Cell outer membrane</keyword>
<evidence type="ECO:0000256" key="4">
    <source>
        <dbReference type="ARBA" id="ARBA00022452"/>
    </source>
</evidence>
<keyword evidence="8" id="KW-0175">Coiled coil</keyword>
<reference evidence="10 11" key="1">
    <citation type="journal article" date="2010" name="Stand. Genomic Sci.">
        <title>Complete genome sequence of Ferrimonas balearica type strain (PAT).</title>
        <authorList>
            <person name="Nolan M."/>
            <person name="Sikorski J."/>
            <person name="Davenport K."/>
            <person name="Lucas S."/>
            <person name="Glavina Del Rio T."/>
            <person name="Tice H."/>
            <person name="Cheng J."/>
            <person name="Goodwin L."/>
            <person name="Pitluck S."/>
            <person name="Liolios K."/>
            <person name="Ivanova N."/>
            <person name="Mavromatis K."/>
            <person name="Ovchinnikova G."/>
            <person name="Pati A."/>
            <person name="Chen A."/>
            <person name="Palaniappan K."/>
            <person name="Land M."/>
            <person name="Hauser L."/>
            <person name="Chang Y."/>
            <person name="Jeffries C."/>
            <person name="Tapia R."/>
            <person name="Brettin T."/>
            <person name="Detter J."/>
            <person name="Han C."/>
            <person name="Yasawong M."/>
            <person name="Rohde M."/>
            <person name="Tindall B."/>
            <person name="Goker M."/>
            <person name="Woyke T."/>
            <person name="Bristow J."/>
            <person name="Eisen J."/>
            <person name="Markowitz V."/>
            <person name="Hugenholtz P."/>
            <person name="Kyrpides N."/>
            <person name="Klenk H."/>
            <person name="Lapidus A."/>
        </authorList>
    </citation>
    <scope>NUCLEOTIDE SEQUENCE [LARGE SCALE GENOMIC DNA]</scope>
    <source>
        <strain evidence="11">DSM 9799 / CCM 4581 / KCTC 23876 / PAT</strain>
    </source>
</reference>
<dbReference type="OrthoDB" id="5780445at2"/>
<evidence type="ECO:0000256" key="8">
    <source>
        <dbReference type="SAM" id="Coils"/>
    </source>
</evidence>
<dbReference type="GO" id="GO:0009279">
    <property type="term" value="C:cell outer membrane"/>
    <property type="evidence" value="ECO:0007669"/>
    <property type="project" value="UniProtKB-SubCell"/>
</dbReference>
<dbReference type="GO" id="GO:0015288">
    <property type="term" value="F:porin activity"/>
    <property type="evidence" value="ECO:0007669"/>
    <property type="project" value="TreeGrafter"/>
</dbReference>
<dbReference type="PANTHER" id="PTHR30026:SF5">
    <property type="entry name" value="ABC-TYPE EFFLUX SYSTEM SECRETIN COMPONENT"/>
    <property type="match status" value="1"/>
</dbReference>
<evidence type="ECO:0000256" key="9">
    <source>
        <dbReference type="SAM" id="SignalP"/>
    </source>
</evidence>
<proteinExistence type="inferred from homology"/>
<comment type="subcellular location">
    <subcellularLocation>
        <location evidence="1">Cell outer membrane</location>
    </subcellularLocation>
</comment>
<dbReference type="InterPro" id="IPR051906">
    <property type="entry name" value="TolC-like"/>
</dbReference>
<dbReference type="SUPFAM" id="SSF56954">
    <property type="entry name" value="Outer membrane efflux proteins (OEP)"/>
    <property type="match status" value="1"/>
</dbReference>
<feature type="signal peptide" evidence="9">
    <location>
        <begin position="1"/>
        <end position="20"/>
    </location>
</feature>
<dbReference type="Gene3D" id="1.20.1600.10">
    <property type="entry name" value="Outer membrane efflux proteins (OEP)"/>
    <property type="match status" value="1"/>
</dbReference>
<dbReference type="GO" id="GO:0015562">
    <property type="term" value="F:efflux transmembrane transporter activity"/>
    <property type="evidence" value="ECO:0007669"/>
    <property type="project" value="InterPro"/>
</dbReference>
<keyword evidence="5" id="KW-0812">Transmembrane</keyword>
<dbReference type="Proteomes" id="UP000006683">
    <property type="component" value="Chromosome"/>
</dbReference>
<dbReference type="AlphaFoldDB" id="E1SME5"/>
<dbReference type="Pfam" id="PF02321">
    <property type="entry name" value="OEP"/>
    <property type="match status" value="2"/>
</dbReference>
<feature type="coiled-coil region" evidence="8">
    <location>
        <begin position="200"/>
        <end position="227"/>
    </location>
</feature>
<keyword evidence="6" id="KW-0472">Membrane</keyword>
<name>E1SME5_FERBD</name>